<organism evidence="3 4">
    <name type="scientific">Actinoplanes palleronii</name>
    <dbReference type="NCBI Taxonomy" id="113570"/>
    <lineage>
        <taxon>Bacteria</taxon>
        <taxon>Bacillati</taxon>
        <taxon>Actinomycetota</taxon>
        <taxon>Actinomycetes</taxon>
        <taxon>Micromonosporales</taxon>
        <taxon>Micromonosporaceae</taxon>
        <taxon>Actinoplanes</taxon>
    </lineage>
</organism>
<dbReference type="EMBL" id="BOMS01000009">
    <property type="protein sequence ID" value="GIE64384.1"/>
    <property type="molecule type" value="Genomic_DNA"/>
</dbReference>
<dbReference type="InterPro" id="IPR011989">
    <property type="entry name" value="ARM-like"/>
</dbReference>
<proteinExistence type="predicted"/>
<keyword evidence="4" id="KW-1185">Reference proteome</keyword>
<dbReference type="Gene3D" id="1.25.10.10">
    <property type="entry name" value="Leucine-rich Repeat Variant"/>
    <property type="match status" value="1"/>
</dbReference>
<dbReference type="InterPro" id="IPR000357">
    <property type="entry name" value="HEAT"/>
</dbReference>
<evidence type="ECO:0000256" key="1">
    <source>
        <dbReference type="ARBA" id="ARBA00022737"/>
    </source>
</evidence>
<evidence type="ECO:0000256" key="2">
    <source>
        <dbReference type="SAM" id="MobiDB-lite"/>
    </source>
</evidence>
<feature type="region of interest" description="Disordered" evidence="2">
    <location>
        <begin position="224"/>
        <end position="249"/>
    </location>
</feature>
<evidence type="ECO:0000313" key="3">
    <source>
        <dbReference type="EMBL" id="GIE64384.1"/>
    </source>
</evidence>
<protein>
    <recommendedName>
        <fullName evidence="5">HEAT repeat protein</fullName>
    </recommendedName>
</protein>
<sequence length="249" mass="27255">MIDEFPEPSTILQAVDWSGLENADGCAYPETPAKLADLVATDPGAVQGALDHLDNALLNDGVVYSATAPAVRYVAALLGDPRSRKSLAPDWEKGKYPLRGKLLTWLSNVAYDVSVQSEQRIRSWAGYAPTVPFPRFLEIRSLYPLIFPSVDAYLKDPDPKVREAALVAAVQLLESSDLVSQRQLFVPLVRNFLSASSDKWLRGIAIEALATWGENVDSLRSVADSERVGDDLPNSDWDSSEGPIDEPPF</sequence>
<keyword evidence="1" id="KW-0677">Repeat</keyword>
<dbReference type="Pfam" id="PF02985">
    <property type="entry name" value="HEAT"/>
    <property type="match status" value="1"/>
</dbReference>
<dbReference type="Proteomes" id="UP000624709">
    <property type="component" value="Unassembled WGS sequence"/>
</dbReference>
<dbReference type="InterPro" id="IPR016024">
    <property type="entry name" value="ARM-type_fold"/>
</dbReference>
<dbReference type="SUPFAM" id="SSF48371">
    <property type="entry name" value="ARM repeat"/>
    <property type="match status" value="1"/>
</dbReference>
<dbReference type="RefSeq" id="WP_203823626.1">
    <property type="nucleotide sequence ID" value="NZ_BAAATY010000005.1"/>
</dbReference>
<gene>
    <name evidence="3" type="ORF">Apa02nite_004920</name>
</gene>
<accession>A0ABQ4B143</accession>
<comment type="caution">
    <text evidence="3">The sequence shown here is derived from an EMBL/GenBank/DDBJ whole genome shotgun (WGS) entry which is preliminary data.</text>
</comment>
<evidence type="ECO:0008006" key="5">
    <source>
        <dbReference type="Google" id="ProtNLM"/>
    </source>
</evidence>
<name>A0ABQ4B143_9ACTN</name>
<reference evidence="3 4" key="1">
    <citation type="submission" date="2021-01" db="EMBL/GenBank/DDBJ databases">
        <title>Whole genome shotgun sequence of Actinoplanes palleronii NBRC 14916.</title>
        <authorList>
            <person name="Komaki H."/>
            <person name="Tamura T."/>
        </authorList>
    </citation>
    <scope>NUCLEOTIDE SEQUENCE [LARGE SCALE GENOMIC DNA]</scope>
    <source>
        <strain evidence="3 4">NBRC 14916</strain>
    </source>
</reference>
<evidence type="ECO:0000313" key="4">
    <source>
        <dbReference type="Proteomes" id="UP000624709"/>
    </source>
</evidence>